<dbReference type="Gene3D" id="3.40.50.1010">
    <property type="entry name" value="5'-nuclease"/>
    <property type="match status" value="1"/>
</dbReference>
<comment type="caution">
    <text evidence="4">The sequence shown here is derived from an EMBL/GenBank/DDBJ whole genome shotgun (WGS) entry which is preliminary data.</text>
</comment>
<evidence type="ECO:0000256" key="1">
    <source>
        <dbReference type="ARBA" id="ARBA00010407"/>
    </source>
</evidence>
<gene>
    <name evidence="4" type="ORF">CTI12_AA473760</name>
</gene>
<dbReference type="CDD" id="cd22751">
    <property type="entry name" value="OTU_plant_OTU9-like"/>
    <property type="match status" value="1"/>
</dbReference>
<organism evidence="4 5">
    <name type="scientific">Artemisia annua</name>
    <name type="common">Sweet wormwood</name>
    <dbReference type="NCBI Taxonomy" id="35608"/>
    <lineage>
        <taxon>Eukaryota</taxon>
        <taxon>Viridiplantae</taxon>
        <taxon>Streptophyta</taxon>
        <taxon>Embryophyta</taxon>
        <taxon>Tracheophyta</taxon>
        <taxon>Spermatophyta</taxon>
        <taxon>Magnoliopsida</taxon>
        <taxon>eudicotyledons</taxon>
        <taxon>Gunneridae</taxon>
        <taxon>Pentapetalae</taxon>
        <taxon>asterids</taxon>
        <taxon>campanulids</taxon>
        <taxon>Asterales</taxon>
        <taxon>Asteraceae</taxon>
        <taxon>Asteroideae</taxon>
        <taxon>Anthemideae</taxon>
        <taxon>Artemisiinae</taxon>
        <taxon>Artemisia</taxon>
    </lineage>
</organism>
<dbReference type="SUPFAM" id="SSF88723">
    <property type="entry name" value="PIN domain-like"/>
    <property type="match status" value="1"/>
</dbReference>
<dbReference type="InterPro" id="IPR038765">
    <property type="entry name" value="Papain-like_cys_pep_sf"/>
</dbReference>
<name>A0A2U1LNA5_ARTAN</name>
<dbReference type="EMBL" id="PKPP01008517">
    <property type="protein sequence ID" value="PWA50479.1"/>
    <property type="molecule type" value="Genomic_DNA"/>
</dbReference>
<evidence type="ECO:0000313" key="4">
    <source>
        <dbReference type="EMBL" id="PWA50479.1"/>
    </source>
</evidence>
<feature type="compositionally biased region" description="Basic and acidic residues" evidence="2">
    <location>
        <begin position="7"/>
        <end position="16"/>
    </location>
</feature>
<feature type="domain" description="OTU" evidence="3">
    <location>
        <begin position="262"/>
        <end position="398"/>
    </location>
</feature>
<dbReference type="InterPro" id="IPR006984">
    <property type="entry name" value="Fcf1/UTP23"/>
</dbReference>
<dbReference type="GO" id="GO:0032040">
    <property type="term" value="C:small-subunit processome"/>
    <property type="evidence" value="ECO:0007669"/>
    <property type="project" value="InterPro"/>
</dbReference>
<accession>A0A2U1LNA5</accession>
<dbReference type="Pfam" id="PF04900">
    <property type="entry name" value="Fcf1"/>
    <property type="match status" value="1"/>
</dbReference>
<dbReference type="InterPro" id="IPR050704">
    <property type="entry name" value="Peptidase_C85-like"/>
</dbReference>
<dbReference type="InterPro" id="IPR003323">
    <property type="entry name" value="OTU_dom"/>
</dbReference>
<dbReference type="InterPro" id="IPR029060">
    <property type="entry name" value="PIN-like_dom_sf"/>
</dbReference>
<dbReference type="STRING" id="35608.A0A2U1LNA5"/>
<dbReference type="Pfam" id="PF02338">
    <property type="entry name" value="OTU"/>
    <property type="match status" value="1"/>
</dbReference>
<feature type="compositionally biased region" description="Basic residues" evidence="2">
    <location>
        <begin position="17"/>
        <end position="30"/>
    </location>
</feature>
<dbReference type="Proteomes" id="UP000245207">
    <property type="component" value="Unassembled WGS sequence"/>
</dbReference>
<dbReference type="PANTHER" id="PTHR12419:SF111">
    <property type="entry name" value="OVARIAN TUMOR DOMAIN-CONTAINING DEUBIQUITINATING ENZYME 9"/>
    <property type="match status" value="1"/>
</dbReference>
<evidence type="ECO:0000313" key="5">
    <source>
        <dbReference type="Proteomes" id="UP000245207"/>
    </source>
</evidence>
<dbReference type="Gene3D" id="3.90.70.80">
    <property type="match status" value="1"/>
</dbReference>
<dbReference type="AlphaFoldDB" id="A0A2U1LNA5"/>
<protein>
    <recommendedName>
        <fullName evidence="3">OTU domain-containing protein</fullName>
    </recommendedName>
</protein>
<dbReference type="SUPFAM" id="SSF54001">
    <property type="entry name" value="Cysteine proteinases"/>
    <property type="match status" value="1"/>
</dbReference>
<comment type="similarity">
    <text evidence="1">Belongs to the peptidase C85 family.</text>
</comment>
<reference evidence="4 5" key="1">
    <citation type="journal article" date="2018" name="Mol. Plant">
        <title>The genome of Artemisia annua provides insight into the evolution of Asteraceae family and artemisinin biosynthesis.</title>
        <authorList>
            <person name="Shen Q."/>
            <person name="Zhang L."/>
            <person name="Liao Z."/>
            <person name="Wang S."/>
            <person name="Yan T."/>
            <person name="Shi P."/>
            <person name="Liu M."/>
            <person name="Fu X."/>
            <person name="Pan Q."/>
            <person name="Wang Y."/>
            <person name="Lv Z."/>
            <person name="Lu X."/>
            <person name="Zhang F."/>
            <person name="Jiang W."/>
            <person name="Ma Y."/>
            <person name="Chen M."/>
            <person name="Hao X."/>
            <person name="Li L."/>
            <person name="Tang Y."/>
            <person name="Lv G."/>
            <person name="Zhou Y."/>
            <person name="Sun X."/>
            <person name="Brodelius P.E."/>
            <person name="Rose J.K.C."/>
            <person name="Tang K."/>
        </authorList>
    </citation>
    <scope>NUCLEOTIDE SEQUENCE [LARGE SCALE GENOMIC DNA]</scope>
    <source>
        <strain evidence="5">cv. Huhao1</strain>
        <tissue evidence="4">Leaf</tissue>
    </source>
</reference>
<dbReference type="PROSITE" id="PS50802">
    <property type="entry name" value="OTU"/>
    <property type="match status" value="1"/>
</dbReference>
<sequence length="415" mass="47950">MSKRNKNNKESRDVSKNRKRRILGLKRLASKRLPQPQRSKAKKNISGQLQSDNVMLDGGSNRMKLVKRQRNTLKIYKEWLGYKTPRVLIDGPVLVHVIENNMPLKNFFHDALEELNVELYTTNCVIQEVECYMSKYSGLKDMNAFTELKEQLIVKCCGHTQEVSSADCLKFVVGEDNKHKFFVATNDKCFSENPLIPILSVDKGIFGIKYLSRNEKRRALKLYSKYSLSEPAIMEDDSPLPYDHPESPEYKRLMARIQFYCFAQIKVVDDGNCLSRALSDQLTHSQWKYKQVREALVKQMRSNQSLYEQKVRQLLDSDPEFEHETYSDYVNRKSEDKECGDSVMMQAAADRFQAKLVCLCSLKTFAILEYFPYGLAEYKRVLYLASLARSHADSIYPKSSPSKKCSHLYSLGSSL</sequence>
<keyword evidence="5" id="KW-1185">Reference proteome</keyword>
<dbReference type="GO" id="GO:0004843">
    <property type="term" value="F:cysteine-type deubiquitinase activity"/>
    <property type="evidence" value="ECO:0007669"/>
    <property type="project" value="TreeGrafter"/>
</dbReference>
<dbReference type="OrthoDB" id="415023at2759"/>
<dbReference type="GO" id="GO:0016579">
    <property type="term" value="P:protein deubiquitination"/>
    <property type="evidence" value="ECO:0007669"/>
    <property type="project" value="TreeGrafter"/>
</dbReference>
<feature type="region of interest" description="Disordered" evidence="2">
    <location>
        <begin position="1"/>
        <end position="53"/>
    </location>
</feature>
<evidence type="ECO:0000256" key="2">
    <source>
        <dbReference type="SAM" id="MobiDB-lite"/>
    </source>
</evidence>
<proteinExistence type="inferred from homology"/>
<evidence type="ECO:0000259" key="3">
    <source>
        <dbReference type="PROSITE" id="PS50802"/>
    </source>
</evidence>
<dbReference type="PANTHER" id="PTHR12419">
    <property type="entry name" value="OTU DOMAIN CONTAINING PROTEIN"/>
    <property type="match status" value="1"/>
</dbReference>